<sequence>MDHKINIFLYICKKERDVKAKNGIQKKLIPTINKFNKKIIIKYVLYDCKNKTYMIKKKWKVHHILNKTKKKIKKKKKEKKIKNLIYDEMIYNKNNFKNVHKVDNDNVHLSNNILSFNKKDGFPKSSYKILLKAIGKNIKKFRNSTIINTGVDTNKQEKNVFFYGFMFTKYYNKYKRENGLVVEKFNFFKEDKRINKTCEVLKKYQYFTDTSYKEYKNSVYIDECMRRKKGLIFDIYDYIMRMGYKHVKIYLSSWLYINERVIDLGGNNKIKCKKKKITKKIRRYNKVTFCHRCFIKKTFDYKNLRYPQCCNNLPSKEKIRTKDNLRNSIKRIIKKFIKYINNNILHKRDIFNICFIFQYMILTNEKKKIFVYLINFPFCNIYKDNIFNNNNNEKCLLFLFHKRILKYLKCINDYTTFLFPFNSSKACQEGLNLKKKMISFIKHIKKKSLKNCKREKWKRTKHKKVKLRNMNFYFNMVKKREERKYNYASDNYMNKNNILDEKEKKKNHMIYHKKDIIFHTHMFELFVRLIFENSRTYFTIFINEQTYDNELYKSIYYLNLCKMIDTKIYLKGSAMMVTRVQNSIKNTSKNRKNNRNENNDKDHNNNNNNNILMCEEPNDVIDRLLRQSDIYKNEIQEKDKMLLNLQNDIQMKNKTLEELGEEIQKYKNDNLDNMKIIQSLKYKITRKDIHKNDNSTTEAGQKNNNYLIKLYNENNILKEKLKKLNNSSKQQDNSTKLMIKLEHKKEEENQSNLINSIDKKDDDQMGKINFFMKAFLDAEQKLYIADVVINTQKEIMTKMKKERSNYLENIKAKKIIFKKELEKSLDFIFSLCEDIGSKKEKICITNRMKNLQDCIYDFLREFEGSY</sequence>
<evidence type="ECO:0000313" key="4">
    <source>
        <dbReference type="Proteomes" id="UP000076359"/>
    </source>
</evidence>
<reference evidence="3 4" key="1">
    <citation type="journal article" date="2016" name="Nat. Commun.">
        <title>Genomes of cryptic chimpanzee Plasmodium species reveal key evolutionary events leading to human malaria.</title>
        <authorList>
            <person name="Sundararaman S.A."/>
            <person name="Plenderleith L.J."/>
            <person name="Liu W."/>
            <person name="Loy D.E."/>
            <person name="Learn G.H."/>
            <person name="Li Y."/>
            <person name="Shaw K.S."/>
            <person name="Ayouba A."/>
            <person name="Peeters M."/>
            <person name="Speede S."/>
            <person name="Shaw G.M."/>
            <person name="Bushman F.D."/>
            <person name="Brisson D."/>
            <person name="Rayner J.C."/>
            <person name="Sharp P.M."/>
            <person name="Hahn B.H."/>
        </authorList>
    </citation>
    <scope>NUCLEOTIDE SEQUENCE [LARGE SCALE GENOMIC DNA]</scope>
    <source>
        <strain evidence="3 4">SY57</strain>
    </source>
</reference>
<dbReference type="EMBL" id="LVLA01000006">
    <property type="protein sequence ID" value="KYO01457.1"/>
    <property type="molecule type" value="Genomic_DNA"/>
</dbReference>
<organism evidence="3 4">
    <name type="scientific">Plasmodium reichenowi</name>
    <dbReference type="NCBI Taxonomy" id="5854"/>
    <lineage>
        <taxon>Eukaryota</taxon>
        <taxon>Sar</taxon>
        <taxon>Alveolata</taxon>
        <taxon>Apicomplexa</taxon>
        <taxon>Aconoidasida</taxon>
        <taxon>Haemosporida</taxon>
        <taxon>Plasmodiidae</taxon>
        <taxon>Plasmodium</taxon>
        <taxon>Plasmodium (Laverania)</taxon>
    </lineage>
</organism>
<feature type="region of interest" description="Disordered" evidence="2">
    <location>
        <begin position="583"/>
        <end position="609"/>
    </location>
</feature>
<evidence type="ECO:0000313" key="3">
    <source>
        <dbReference type="EMBL" id="KYO01457.1"/>
    </source>
</evidence>
<evidence type="ECO:0000256" key="1">
    <source>
        <dbReference type="SAM" id="Coils"/>
    </source>
</evidence>
<keyword evidence="1" id="KW-0175">Coiled coil</keyword>
<evidence type="ECO:0000256" key="2">
    <source>
        <dbReference type="SAM" id="MobiDB-lite"/>
    </source>
</evidence>
<dbReference type="AlphaFoldDB" id="A0A151LQR0"/>
<dbReference type="GeneID" id="24529653"/>
<dbReference type="VEuPathDB" id="PlasmoDB:PRCDC_0501900"/>
<name>A0A151LQR0_PLARE</name>
<gene>
    <name evidence="3" type="ORF">PRSY57_0501900</name>
</gene>
<dbReference type="Proteomes" id="UP000076359">
    <property type="component" value="Unassembled WGS sequence"/>
</dbReference>
<proteinExistence type="predicted"/>
<dbReference type="VEuPathDB" id="PlasmoDB:PRG01_0501800"/>
<accession>A0A151LQR0</accession>
<dbReference type="RefSeq" id="XP_012761545.2">
    <property type="nucleotide sequence ID" value="XM_012906091.2"/>
</dbReference>
<comment type="caution">
    <text evidence="3">The sequence shown here is derived from an EMBL/GenBank/DDBJ whole genome shotgun (WGS) entry which is preliminary data.</text>
</comment>
<dbReference type="KEGG" id="prei:PRSY57_0501900"/>
<feature type="compositionally biased region" description="Basic and acidic residues" evidence="2">
    <location>
        <begin position="594"/>
        <end position="604"/>
    </location>
</feature>
<feature type="coiled-coil region" evidence="1">
    <location>
        <begin position="621"/>
        <end position="669"/>
    </location>
</feature>
<protein>
    <submittedName>
        <fullName evidence="3">Uncharacterized protein</fullName>
    </submittedName>
</protein>
<feature type="coiled-coil region" evidence="1">
    <location>
        <begin position="707"/>
        <end position="734"/>
    </location>
</feature>